<dbReference type="GO" id="GO:0009252">
    <property type="term" value="P:peptidoglycan biosynthetic process"/>
    <property type="evidence" value="ECO:0007669"/>
    <property type="project" value="UniProtKB-UniPathway"/>
</dbReference>
<dbReference type="eggNOG" id="COG2989">
    <property type="taxonomic scope" value="Bacteria"/>
</dbReference>
<dbReference type="Gene3D" id="1.10.101.10">
    <property type="entry name" value="PGBD-like superfamily/PGBD"/>
    <property type="match status" value="1"/>
</dbReference>
<dbReference type="CDD" id="cd16913">
    <property type="entry name" value="YkuD_like"/>
    <property type="match status" value="1"/>
</dbReference>
<dbReference type="EMBL" id="CP003379">
    <property type="protein sequence ID" value="AFL88461.1"/>
    <property type="molecule type" value="Genomic_DNA"/>
</dbReference>
<comment type="pathway">
    <text evidence="1 7">Cell wall biogenesis; peptidoglycan biosynthesis.</text>
</comment>
<evidence type="ECO:0000313" key="10">
    <source>
        <dbReference type="EMBL" id="AFL88461.1"/>
    </source>
</evidence>
<dbReference type="UniPathway" id="UPA00219"/>
<dbReference type="Pfam" id="PF01471">
    <property type="entry name" value="PG_binding_1"/>
    <property type="match status" value="1"/>
</dbReference>
<evidence type="ECO:0000256" key="1">
    <source>
        <dbReference type="ARBA" id="ARBA00004752"/>
    </source>
</evidence>
<keyword evidence="8" id="KW-0732">Signal</keyword>
<accession>I3ZGU3</accession>
<keyword evidence="6 7" id="KW-0961">Cell wall biogenesis/degradation</keyword>
<evidence type="ECO:0000259" key="9">
    <source>
        <dbReference type="PROSITE" id="PS52029"/>
    </source>
</evidence>
<evidence type="ECO:0000256" key="5">
    <source>
        <dbReference type="ARBA" id="ARBA00022984"/>
    </source>
</evidence>
<dbReference type="InterPro" id="IPR005490">
    <property type="entry name" value="LD_TPept_cat_dom"/>
</dbReference>
<feature type="active site" description="Nucleophile" evidence="7">
    <location>
        <position position="472"/>
    </location>
</feature>
<dbReference type="InterPro" id="IPR038063">
    <property type="entry name" value="Transpep_catalytic_dom"/>
</dbReference>
<reference evidence="10 12" key="1">
    <citation type="submission" date="2012-06" db="EMBL/GenBank/DDBJ databases">
        <title>Complete genome of Terriglobus roseus DSM 18391.</title>
        <authorList>
            <consortium name="US DOE Joint Genome Institute (JGI-PGF)"/>
            <person name="Lucas S."/>
            <person name="Copeland A."/>
            <person name="Lapidus A."/>
            <person name="Glavina del Rio T."/>
            <person name="Dalin E."/>
            <person name="Tice H."/>
            <person name="Bruce D."/>
            <person name="Goodwin L."/>
            <person name="Pitluck S."/>
            <person name="Peters L."/>
            <person name="Mikhailova N."/>
            <person name="Munk A.C.C."/>
            <person name="Kyrpides N."/>
            <person name="Mavromatis K."/>
            <person name="Ivanova N."/>
            <person name="Brettin T."/>
            <person name="Detter J.C."/>
            <person name="Han C."/>
            <person name="Larimer F."/>
            <person name="Land M."/>
            <person name="Hauser L."/>
            <person name="Markowitz V."/>
            <person name="Cheng J.-F."/>
            <person name="Hugenholtz P."/>
            <person name="Woyke T."/>
            <person name="Wu D."/>
            <person name="Brambilla E."/>
            <person name="Klenk H.-P."/>
            <person name="Eisen J.A."/>
        </authorList>
    </citation>
    <scope>NUCLEOTIDE SEQUENCE [LARGE SCALE GENOMIC DNA]</scope>
    <source>
        <strain evidence="10">DSM 18391</strain>
        <strain evidence="12">DSM 18391 / NRRL B-41598 / KBS 63</strain>
    </source>
</reference>
<dbReference type="KEGG" id="trs:Terro_2559"/>
<comment type="similarity">
    <text evidence="2">Belongs to the YkuD family.</text>
</comment>
<dbReference type="AlphaFoldDB" id="I3ZGU3"/>
<dbReference type="PANTHER" id="PTHR41533">
    <property type="entry name" value="L,D-TRANSPEPTIDASE HI_1667-RELATED"/>
    <property type="match status" value="1"/>
</dbReference>
<dbReference type="InterPro" id="IPR036366">
    <property type="entry name" value="PGBDSf"/>
</dbReference>
<name>I3ZGU3_TERRK</name>
<evidence type="ECO:0000256" key="2">
    <source>
        <dbReference type="ARBA" id="ARBA00005992"/>
    </source>
</evidence>
<evidence type="ECO:0000256" key="6">
    <source>
        <dbReference type="ARBA" id="ARBA00023316"/>
    </source>
</evidence>
<dbReference type="Proteomes" id="UP000006056">
    <property type="component" value="Chromosome"/>
</dbReference>
<proteinExistence type="inferred from homology"/>
<gene>
    <name evidence="10" type="ordered locus">Terro_2195</name>
    <name evidence="11" type="ordered locus">Terro_2559</name>
</gene>
<evidence type="ECO:0000313" key="12">
    <source>
        <dbReference type="Proteomes" id="UP000006056"/>
    </source>
</evidence>
<feature type="chain" id="PRO_5007673889" description="L,D-TPase catalytic domain-containing protein" evidence="8">
    <location>
        <begin position="26"/>
        <end position="567"/>
    </location>
</feature>
<dbReference type="GO" id="GO:0071555">
    <property type="term" value="P:cell wall organization"/>
    <property type="evidence" value="ECO:0007669"/>
    <property type="project" value="UniProtKB-UniRule"/>
</dbReference>
<dbReference type="GO" id="GO:0016740">
    <property type="term" value="F:transferase activity"/>
    <property type="evidence" value="ECO:0007669"/>
    <property type="project" value="UniProtKB-KW"/>
</dbReference>
<evidence type="ECO:0000313" key="11">
    <source>
        <dbReference type="EMBL" id="AFL88803.1"/>
    </source>
</evidence>
<dbReference type="InterPro" id="IPR036365">
    <property type="entry name" value="PGBD-like_sf"/>
</dbReference>
<dbReference type="InterPro" id="IPR052905">
    <property type="entry name" value="LD-transpeptidase_YkuD-like"/>
</dbReference>
<dbReference type="SUPFAM" id="SSF47090">
    <property type="entry name" value="PGBD-like"/>
    <property type="match status" value="1"/>
</dbReference>
<dbReference type="Gene3D" id="2.40.440.10">
    <property type="entry name" value="L,D-transpeptidase catalytic domain-like"/>
    <property type="match status" value="1"/>
</dbReference>
<dbReference type="KEGG" id="trs:Terro_2195"/>
<dbReference type="EMBL" id="CP003379">
    <property type="protein sequence ID" value="AFL88803.1"/>
    <property type="molecule type" value="Genomic_DNA"/>
</dbReference>
<protein>
    <recommendedName>
        <fullName evidence="9">L,D-TPase catalytic domain-containing protein</fullName>
    </recommendedName>
</protein>
<dbReference type="PANTHER" id="PTHR41533:SF2">
    <property type="entry name" value="BLR7131 PROTEIN"/>
    <property type="match status" value="1"/>
</dbReference>
<dbReference type="InterPro" id="IPR045380">
    <property type="entry name" value="LD_TPept_scaffold_dom"/>
</dbReference>
<organism evidence="10 12">
    <name type="scientific">Terriglobus roseus (strain DSM 18391 / NRRL B-41598 / KBS 63)</name>
    <dbReference type="NCBI Taxonomy" id="926566"/>
    <lineage>
        <taxon>Bacteria</taxon>
        <taxon>Pseudomonadati</taxon>
        <taxon>Acidobacteriota</taxon>
        <taxon>Terriglobia</taxon>
        <taxon>Terriglobales</taxon>
        <taxon>Acidobacteriaceae</taxon>
        <taxon>Terriglobus</taxon>
    </lineage>
</organism>
<dbReference type="PROSITE" id="PS52029">
    <property type="entry name" value="LD_TPASE"/>
    <property type="match status" value="1"/>
</dbReference>
<dbReference type="Pfam" id="PF03734">
    <property type="entry name" value="YkuD"/>
    <property type="match status" value="1"/>
</dbReference>
<dbReference type="SUPFAM" id="SSF141523">
    <property type="entry name" value="L,D-transpeptidase catalytic domain-like"/>
    <property type="match status" value="1"/>
</dbReference>
<sequence length="567" mass="62884">MLRVRDRFLAALLMLVCALPLAGRAEVAACAAMSGQDSLSRSASQYLASLDVQKMSAARAQAIGVFYAPCGFRLAWTADGVTTAAARSMMVAMGQADRKGLRAEDYGLSWWGCRAAATEIPCVGRERELAQFDVDLTVAVMRFVSDLRYGRARLHSEKTGYAEVADSGFVANYIRENLVSSVEPSRAIQALEPSYPGYLRTESALNDLLTLENSEADVVVPDEARSLQLGDATVVAVALDERLAQFGLLPRYVEPASQLTFDAPKQRALARFQELHGLAVTGRVDRVTLRELNVPMKRRAAQLSMSLERWRWLPHEFVRPPVVVNIPEFRLRAYDPQGRVTLSMAVIVGRAGSRQTPILSAPMKEVTFHPYWNVPESIQMREIAPLVRRDTSYLRRHDYQIVSRSGAVLDSDSAEARRWLLSGQARVRQVPGRQNALGDIKFNFPNVFDAYMHGTPQTALFAQTKRDFSHGCIRVEDPSRLAAWVLRDERGWTADRIAQAIADPATVSVSLAAPIPVLLVYGTGIAAEDGTVRFFDDVYGYDSELAITLNEITRSRQKEDTRSWGVS</sequence>
<dbReference type="GO" id="GO:0004180">
    <property type="term" value="F:carboxypeptidase activity"/>
    <property type="evidence" value="ECO:0007669"/>
    <property type="project" value="UniProtKB-ARBA"/>
</dbReference>
<keyword evidence="4 7" id="KW-0133">Cell shape</keyword>
<dbReference type="GO" id="GO:0008360">
    <property type="term" value="P:regulation of cell shape"/>
    <property type="evidence" value="ECO:0007669"/>
    <property type="project" value="UniProtKB-UniRule"/>
</dbReference>
<evidence type="ECO:0000256" key="4">
    <source>
        <dbReference type="ARBA" id="ARBA00022960"/>
    </source>
</evidence>
<keyword evidence="5 7" id="KW-0573">Peptidoglycan synthesis</keyword>
<evidence type="ECO:0000256" key="7">
    <source>
        <dbReference type="PROSITE-ProRule" id="PRU01373"/>
    </source>
</evidence>
<feature type="domain" description="L,D-TPase catalytic" evidence="9">
    <location>
        <begin position="320"/>
        <end position="497"/>
    </location>
</feature>
<feature type="signal peptide" evidence="8">
    <location>
        <begin position="1"/>
        <end position="25"/>
    </location>
</feature>
<dbReference type="Pfam" id="PF20142">
    <property type="entry name" value="Scaffold"/>
    <property type="match status" value="1"/>
</dbReference>
<feature type="active site" description="Proton donor/acceptor" evidence="7">
    <location>
        <position position="453"/>
    </location>
</feature>
<keyword evidence="12" id="KW-1185">Reference proteome</keyword>
<dbReference type="PATRIC" id="fig|926566.3.peg.2165"/>
<evidence type="ECO:0000256" key="8">
    <source>
        <dbReference type="SAM" id="SignalP"/>
    </source>
</evidence>
<dbReference type="HOGENOM" id="CLU_020360_3_4_0"/>
<keyword evidence="3" id="KW-0808">Transferase</keyword>
<evidence type="ECO:0000256" key="3">
    <source>
        <dbReference type="ARBA" id="ARBA00022679"/>
    </source>
</evidence>
<dbReference type="InterPro" id="IPR002477">
    <property type="entry name" value="Peptidoglycan-bd-like"/>
</dbReference>
<dbReference type="STRING" id="926566.Terro_2195"/>